<dbReference type="InterPro" id="IPR056708">
    <property type="entry name" value="DUF7806"/>
</dbReference>
<reference evidence="3" key="1">
    <citation type="submission" date="2021-03" db="EMBL/GenBank/DDBJ databases">
        <authorList>
            <person name="Li Z."/>
            <person name="Yang C."/>
        </authorList>
    </citation>
    <scope>NUCLEOTIDE SEQUENCE</scope>
    <source>
        <strain evidence="3">Dzin_1.0</strain>
        <tissue evidence="3">Leaf</tissue>
    </source>
</reference>
<feature type="coiled-coil region" evidence="1">
    <location>
        <begin position="64"/>
        <end position="119"/>
    </location>
</feature>
<reference evidence="3" key="2">
    <citation type="journal article" date="2022" name="Hortic Res">
        <title>The genome of Dioscorea zingiberensis sheds light on the biosynthesis, origin and evolution of the medicinally important diosgenin saponins.</title>
        <authorList>
            <person name="Li Y."/>
            <person name="Tan C."/>
            <person name="Li Z."/>
            <person name="Guo J."/>
            <person name="Li S."/>
            <person name="Chen X."/>
            <person name="Wang C."/>
            <person name="Dai X."/>
            <person name="Yang H."/>
            <person name="Song W."/>
            <person name="Hou L."/>
            <person name="Xu J."/>
            <person name="Tong Z."/>
            <person name="Xu A."/>
            <person name="Yuan X."/>
            <person name="Wang W."/>
            <person name="Yang Q."/>
            <person name="Chen L."/>
            <person name="Sun Z."/>
            <person name="Wang K."/>
            <person name="Pan B."/>
            <person name="Chen J."/>
            <person name="Bao Y."/>
            <person name="Liu F."/>
            <person name="Qi X."/>
            <person name="Gang D.R."/>
            <person name="Wen J."/>
            <person name="Li J."/>
        </authorList>
    </citation>
    <scope>NUCLEOTIDE SEQUENCE</scope>
    <source>
        <strain evidence="3">Dzin_1.0</strain>
    </source>
</reference>
<sequence>MLIITGANTLATPCPLPIHAEGSSFEMEQLNAKLYAKYQNLKKRKGFEDNEWFHKLESDLRKSKLATEDMIGDLKNENDRLRAQMSSMQDQYDECQKLLFEERQKMREMSNEIGRLQDLLSQRIHYNDAALPLSPHTSPASSRHISDCSPSNTAIRASPFGYPAARSGDADKSSVNSRTNQIDVHCKEATTALCNNNKKELTVPDCCRGNLMGSSDATGKVYHSCVFQTFLEHIVGMEFSVRCQEQGVWLSVIHPMSGYKFSLSWIGCEDRREGELMYHVSSLGTLERVALDWMKEDIIFSMRMCPVFFKKISRVIGHQ</sequence>
<evidence type="ECO:0000313" key="4">
    <source>
        <dbReference type="Proteomes" id="UP001085076"/>
    </source>
</evidence>
<keyword evidence="1" id="KW-0175">Coiled coil</keyword>
<accession>A0A9D5HIP1</accession>
<dbReference type="Pfam" id="PF25091">
    <property type="entry name" value="DUF7806"/>
    <property type="match status" value="1"/>
</dbReference>
<evidence type="ECO:0000259" key="2">
    <source>
        <dbReference type="Pfam" id="PF25091"/>
    </source>
</evidence>
<dbReference type="AlphaFoldDB" id="A0A9D5HIP1"/>
<protein>
    <recommendedName>
        <fullName evidence="2">DUF7806 domain-containing protein</fullName>
    </recommendedName>
</protein>
<keyword evidence="4" id="KW-1185">Reference proteome</keyword>
<name>A0A9D5HIP1_9LILI</name>
<evidence type="ECO:0000256" key="1">
    <source>
        <dbReference type="SAM" id="Coils"/>
    </source>
</evidence>
<dbReference type="PANTHER" id="PTHR35489">
    <property type="entry name" value="TITAN9"/>
    <property type="match status" value="1"/>
</dbReference>
<dbReference type="GO" id="GO:0003006">
    <property type="term" value="P:developmental process involved in reproduction"/>
    <property type="evidence" value="ECO:0007669"/>
    <property type="project" value="TreeGrafter"/>
</dbReference>
<gene>
    <name evidence="3" type="ORF">J5N97_013490</name>
</gene>
<proteinExistence type="predicted"/>
<dbReference type="PANTHER" id="PTHR35489:SF2">
    <property type="entry name" value="TITAN9"/>
    <property type="match status" value="1"/>
</dbReference>
<comment type="caution">
    <text evidence="3">The sequence shown here is derived from an EMBL/GenBank/DDBJ whole genome shotgun (WGS) entry which is preliminary data.</text>
</comment>
<dbReference type="OrthoDB" id="759501at2759"/>
<dbReference type="Proteomes" id="UP001085076">
    <property type="component" value="Miscellaneous, Linkage group lg03"/>
</dbReference>
<dbReference type="EMBL" id="JAGGNH010000003">
    <property type="protein sequence ID" value="KAJ0978016.1"/>
    <property type="molecule type" value="Genomic_DNA"/>
</dbReference>
<evidence type="ECO:0000313" key="3">
    <source>
        <dbReference type="EMBL" id="KAJ0978016.1"/>
    </source>
</evidence>
<organism evidence="3 4">
    <name type="scientific">Dioscorea zingiberensis</name>
    <dbReference type="NCBI Taxonomy" id="325984"/>
    <lineage>
        <taxon>Eukaryota</taxon>
        <taxon>Viridiplantae</taxon>
        <taxon>Streptophyta</taxon>
        <taxon>Embryophyta</taxon>
        <taxon>Tracheophyta</taxon>
        <taxon>Spermatophyta</taxon>
        <taxon>Magnoliopsida</taxon>
        <taxon>Liliopsida</taxon>
        <taxon>Dioscoreales</taxon>
        <taxon>Dioscoreaceae</taxon>
        <taxon>Dioscorea</taxon>
    </lineage>
</organism>
<feature type="domain" description="DUF7806" evidence="2">
    <location>
        <begin position="223"/>
        <end position="316"/>
    </location>
</feature>